<proteinExistence type="inferred from homology"/>
<dbReference type="SUPFAM" id="SSF50630">
    <property type="entry name" value="Acid proteases"/>
    <property type="match status" value="1"/>
</dbReference>
<dbReference type="EMBL" id="OX459962">
    <property type="protein sequence ID" value="CAI9167001.1"/>
    <property type="molecule type" value="Genomic_DNA"/>
</dbReference>
<dbReference type="InterPro" id="IPR001461">
    <property type="entry name" value="Aspartic_peptidase_A1"/>
</dbReference>
<keyword evidence="3" id="KW-0645">Protease</keyword>
<dbReference type="InterPro" id="IPR033121">
    <property type="entry name" value="PEPTIDASE_A1"/>
</dbReference>
<dbReference type="PROSITE" id="PS00141">
    <property type="entry name" value="ASP_PROTEASE"/>
    <property type="match status" value="1"/>
</dbReference>
<evidence type="ECO:0000259" key="5">
    <source>
        <dbReference type="PROSITE" id="PS51767"/>
    </source>
</evidence>
<comment type="similarity">
    <text evidence="2 3">Belongs to the peptidase A1 family.</text>
</comment>
<evidence type="ECO:0000256" key="3">
    <source>
        <dbReference type="RuleBase" id="RU000454"/>
    </source>
</evidence>
<dbReference type="PANTHER" id="PTHR47966">
    <property type="entry name" value="BETA-SITE APP-CLEAVING ENZYME, ISOFORM A-RELATED"/>
    <property type="match status" value="1"/>
</dbReference>
<evidence type="ECO:0000313" key="6">
    <source>
        <dbReference type="EMBL" id="CAI9167001.1"/>
    </source>
</evidence>
<dbReference type="InterPro" id="IPR021109">
    <property type="entry name" value="Peptidase_aspartic_dom_sf"/>
</dbReference>
<reference evidence="6" key="1">
    <citation type="submission" date="2023-04" db="EMBL/GenBank/DDBJ databases">
        <authorList>
            <consortium name="ELIXIR-Norway"/>
        </authorList>
    </citation>
    <scope>NUCLEOTIDE SEQUENCE [LARGE SCALE GENOMIC DNA]</scope>
</reference>
<sequence length="431" mass="47810">MKWLVLLGLVALSECIVIIPITKMKSLQRILMENNLLRSFPEPQSYTLSQKLTLDQNFSSHPPKNLMDASALGECITTATPPQEFQVINDTSSSDLWVASVYCRSPSCSAYQTYDPKMSTTFQCKWRKFNLYCGFAKITGVLASETVQPSLTSQPFMWEHSPVSQIGTADAKNQTFGLTKNKIGGFLENSPYDGVLGLAFPSLARREATPLFDNVKRQGVISEPVFALFMSSWPQKSSLLMLGGVDHAYHKGALKWVPVTQARVWQITMDRISINKMVVACSHGCQAIVDSGSSVLAGPTQVVHNIFKHINPNPKEKNQAKGHATGSFLGSPHTKDHLGQPLSCFLLQQLISCDQAKTLPPINFTINGMHFPVSPKYYIQKVFEDICFVSFQGGTEYMSPSDTWILGDIFLKAYFTVFDRGNYRIGLAPSV</sequence>
<dbReference type="Pfam" id="PF00026">
    <property type="entry name" value="Asp"/>
    <property type="match status" value="1"/>
</dbReference>
<feature type="chain" id="PRO_5047281533" description="Peptidase A1 domain-containing protein" evidence="4">
    <location>
        <begin position="16"/>
        <end position="431"/>
    </location>
</feature>
<accession>A0ABN8Z239</accession>
<feature type="domain" description="Peptidase A1" evidence="5">
    <location>
        <begin position="72"/>
        <end position="428"/>
    </location>
</feature>
<organism evidence="6 7">
    <name type="scientific">Rangifer tarandus platyrhynchus</name>
    <name type="common">Svalbard reindeer</name>
    <dbReference type="NCBI Taxonomy" id="3082113"/>
    <lineage>
        <taxon>Eukaryota</taxon>
        <taxon>Metazoa</taxon>
        <taxon>Chordata</taxon>
        <taxon>Craniata</taxon>
        <taxon>Vertebrata</taxon>
        <taxon>Euteleostomi</taxon>
        <taxon>Mammalia</taxon>
        <taxon>Eutheria</taxon>
        <taxon>Laurasiatheria</taxon>
        <taxon>Artiodactyla</taxon>
        <taxon>Ruminantia</taxon>
        <taxon>Pecora</taxon>
        <taxon>Cervidae</taxon>
        <taxon>Odocoileinae</taxon>
        <taxon>Rangifer</taxon>
    </lineage>
</organism>
<keyword evidence="4" id="KW-0732">Signal</keyword>
<keyword evidence="3" id="KW-0378">Hydrolase</keyword>
<dbReference type="PRINTS" id="PR00792">
    <property type="entry name" value="PEPSIN"/>
</dbReference>
<dbReference type="Gene3D" id="2.40.70.10">
    <property type="entry name" value="Acid Proteases"/>
    <property type="match status" value="3"/>
</dbReference>
<keyword evidence="7" id="KW-1185">Reference proteome</keyword>
<dbReference type="Proteomes" id="UP001176941">
    <property type="component" value="Chromosome 26"/>
</dbReference>
<evidence type="ECO:0000256" key="4">
    <source>
        <dbReference type="SAM" id="SignalP"/>
    </source>
</evidence>
<evidence type="ECO:0000256" key="1">
    <source>
        <dbReference type="ARBA" id="ARBA00004239"/>
    </source>
</evidence>
<evidence type="ECO:0000256" key="2">
    <source>
        <dbReference type="ARBA" id="ARBA00007447"/>
    </source>
</evidence>
<dbReference type="InterPro" id="IPR001969">
    <property type="entry name" value="Aspartic_peptidase_AS"/>
</dbReference>
<dbReference type="PANTHER" id="PTHR47966:SF49">
    <property type="entry name" value="PEPSIN A-5"/>
    <property type="match status" value="1"/>
</dbReference>
<gene>
    <name evidence="6" type="ORF">MRATA1EN1_LOCUS15963</name>
</gene>
<name>A0ABN8Z239_RANTA</name>
<comment type="subcellular location">
    <subcellularLocation>
        <location evidence="1">Secreted</location>
        <location evidence="1">Extracellular space</location>
    </subcellularLocation>
</comment>
<dbReference type="PROSITE" id="PS51767">
    <property type="entry name" value="PEPTIDASE_A1"/>
    <property type="match status" value="1"/>
</dbReference>
<evidence type="ECO:0000313" key="7">
    <source>
        <dbReference type="Proteomes" id="UP001176941"/>
    </source>
</evidence>
<protein>
    <recommendedName>
        <fullName evidence="5">Peptidase A1 domain-containing protein</fullName>
    </recommendedName>
</protein>
<feature type="signal peptide" evidence="4">
    <location>
        <begin position="1"/>
        <end position="15"/>
    </location>
</feature>
<keyword evidence="3" id="KW-0064">Aspartyl protease</keyword>